<evidence type="ECO:0000313" key="2">
    <source>
        <dbReference type="Proteomes" id="UP000290289"/>
    </source>
</evidence>
<comment type="caution">
    <text evidence="1">The sequence shown here is derived from an EMBL/GenBank/DDBJ whole genome shotgun (WGS) entry which is preliminary data.</text>
</comment>
<keyword evidence="2" id="KW-1185">Reference proteome</keyword>
<organism evidence="1 2">
    <name type="scientific">Malus domestica</name>
    <name type="common">Apple</name>
    <name type="synonym">Pyrus malus</name>
    <dbReference type="NCBI Taxonomy" id="3750"/>
    <lineage>
        <taxon>Eukaryota</taxon>
        <taxon>Viridiplantae</taxon>
        <taxon>Streptophyta</taxon>
        <taxon>Embryophyta</taxon>
        <taxon>Tracheophyta</taxon>
        <taxon>Spermatophyta</taxon>
        <taxon>Magnoliopsida</taxon>
        <taxon>eudicotyledons</taxon>
        <taxon>Gunneridae</taxon>
        <taxon>Pentapetalae</taxon>
        <taxon>rosids</taxon>
        <taxon>fabids</taxon>
        <taxon>Rosales</taxon>
        <taxon>Rosaceae</taxon>
        <taxon>Amygdaloideae</taxon>
        <taxon>Maleae</taxon>
        <taxon>Malus</taxon>
    </lineage>
</organism>
<gene>
    <name evidence="1" type="ORF">DVH24_004709</name>
</gene>
<sequence>MIICDANIRGGQTGRGIVDWGRPVPKIVERKRSEPGHVSINNRNHSQSQTLPRLQLLDSHTHSAHCHCDQHNSTTSSITITITLSPLELQLSDSHNAHRCRDQHNNTTSAVATTIIILSSPLRTLLPAIIPLKFRVQEKGIFFIAIDVNKPFQIKDTLMLFCIR</sequence>
<accession>A0A498IF91</accession>
<dbReference type="AlphaFoldDB" id="A0A498IF91"/>
<proteinExistence type="predicted"/>
<dbReference type="Proteomes" id="UP000290289">
    <property type="component" value="Chromosome 12"/>
</dbReference>
<evidence type="ECO:0000313" key="1">
    <source>
        <dbReference type="EMBL" id="RXH80795.1"/>
    </source>
</evidence>
<reference evidence="1 2" key="1">
    <citation type="submission" date="2018-10" db="EMBL/GenBank/DDBJ databases">
        <title>A high-quality apple genome assembly.</title>
        <authorList>
            <person name="Hu J."/>
        </authorList>
    </citation>
    <scope>NUCLEOTIDE SEQUENCE [LARGE SCALE GENOMIC DNA]</scope>
    <source>
        <strain evidence="2">cv. HFTH1</strain>
        <tissue evidence="1">Young leaf</tissue>
    </source>
</reference>
<name>A0A498IF91_MALDO</name>
<dbReference type="EMBL" id="RDQH01000338">
    <property type="protein sequence ID" value="RXH80795.1"/>
    <property type="molecule type" value="Genomic_DNA"/>
</dbReference>
<protein>
    <submittedName>
        <fullName evidence="1">Uncharacterized protein</fullName>
    </submittedName>
</protein>